<name>A0A8X6XUE2_9ARAC</name>
<sequence>MERVFRRSITGKVMDCVGWVRARSHFITDGKYTRFSDWKFIHKAPLNGSPQCQQEGTPANAGLVGNVVSGTGAPKVINHCKSYPRLGLRPKAVLGESAAIDSRANLSENQVVGKRSSGLGGAN</sequence>
<dbReference type="EMBL" id="BMAV01012355">
    <property type="protein sequence ID" value="GFY58962.1"/>
    <property type="molecule type" value="Genomic_DNA"/>
</dbReference>
<proteinExistence type="predicted"/>
<keyword evidence="2" id="KW-1185">Reference proteome</keyword>
<comment type="caution">
    <text evidence="1">The sequence shown here is derived from an EMBL/GenBank/DDBJ whole genome shotgun (WGS) entry which is preliminary data.</text>
</comment>
<reference evidence="1" key="1">
    <citation type="submission" date="2020-08" db="EMBL/GenBank/DDBJ databases">
        <title>Multicomponent nature underlies the extraordinary mechanical properties of spider dragline silk.</title>
        <authorList>
            <person name="Kono N."/>
            <person name="Nakamura H."/>
            <person name="Mori M."/>
            <person name="Yoshida Y."/>
            <person name="Ohtoshi R."/>
            <person name="Malay A.D."/>
            <person name="Moran D.A.P."/>
            <person name="Tomita M."/>
            <person name="Numata K."/>
            <person name="Arakawa K."/>
        </authorList>
    </citation>
    <scope>NUCLEOTIDE SEQUENCE</scope>
</reference>
<protein>
    <submittedName>
        <fullName evidence="1">Uncharacterized protein</fullName>
    </submittedName>
</protein>
<dbReference type="AlphaFoldDB" id="A0A8X6XUE2"/>
<organism evidence="1 2">
    <name type="scientific">Trichonephila inaurata madagascariensis</name>
    <dbReference type="NCBI Taxonomy" id="2747483"/>
    <lineage>
        <taxon>Eukaryota</taxon>
        <taxon>Metazoa</taxon>
        <taxon>Ecdysozoa</taxon>
        <taxon>Arthropoda</taxon>
        <taxon>Chelicerata</taxon>
        <taxon>Arachnida</taxon>
        <taxon>Araneae</taxon>
        <taxon>Araneomorphae</taxon>
        <taxon>Entelegynae</taxon>
        <taxon>Araneoidea</taxon>
        <taxon>Nephilidae</taxon>
        <taxon>Trichonephila</taxon>
        <taxon>Trichonephila inaurata</taxon>
    </lineage>
</organism>
<dbReference type="OrthoDB" id="6432781at2759"/>
<dbReference type="Proteomes" id="UP000886998">
    <property type="component" value="Unassembled WGS sequence"/>
</dbReference>
<evidence type="ECO:0000313" key="1">
    <source>
        <dbReference type="EMBL" id="GFY58962.1"/>
    </source>
</evidence>
<evidence type="ECO:0000313" key="2">
    <source>
        <dbReference type="Proteomes" id="UP000886998"/>
    </source>
</evidence>
<gene>
    <name evidence="1" type="ORF">TNIN_125561</name>
</gene>
<accession>A0A8X6XUE2</accession>